<dbReference type="AlphaFoldDB" id="A0A371BB65"/>
<dbReference type="RefSeq" id="WP_115516855.1">
    <property type="nucleotide sequence ID" value="NZ_QRGO01000001.1"/>
</dbReference>
<protein>
    <submittedName>
        <fullName evidence="1">Uncharacterized protein</fullName>
    </submittedName>
</protein>
<organism evidence="1 2">
    <name type="scientific">Undibacter mobilis</name>
    <dbReference type="NCBI Taxonomy" id="2292256"/>
    <lineage>
        <taxon>Bacteria</taxon>
        <taxon>Pseudomonadati</taxon>
        <taxon>Pseudomonadota</taxon>
        <taxon>Alphaproteobacteria</taxon>
        <taxon>Hyphomicrobiales</taxon>
        <taxon>Nitrobacteraceae</taxon>
        <taxon>Undibacter</taxon>
    </lineage>
</organism>
<keyword evidence="2" id="KW-1185">Reference proteome</keyword>
<reference evidence="2" key="1">
    <citation type="submission" date="2018-08" db="EMBL/GenBank/DDBJ databases">
        <authorList>
            <person name="Kim S.-J."/>
            <person name="Jung G.-Y."/>
        </authorList>
    </citation>
    <scope>NUCLEOTIDE SEQUENCE [LARGE SCALE GENOMIC DNA]</scope>
    <source>
        <strain evidence="2">GY_H</strain>
    </source>
</reference>
<evidence type="ECO:0000313" key="2">
    <source>
        <dbReference type="Proteomes" id="UP000263993"/>
    </source>
</evidence>
<gene>
    <name evidence="1" type="ORF">DXH78_09800</name>
</gene>
<accession>A0A371BB65</accession>
<comment type="caution">
    <text evidence="1">The sequence shown here is derived from an EMBL/GenBank/DDBJ whole genome shotgun (WGS) entry which is preliminary data.</text>
</comment>
<sequence>MKLEDAGFVMRPANTAAELGHVKRLPPRQFVSRMKNGQRYYLYADPDLCKCVFVGNAVAFEAYRDMRKRLPQPDVVPGAGINSTGVVATEMDRDVSDVIDDGNILDWKF</sequence>
<evidence type="ECO:0000313" key="1">
    <source>
        <dbReference type="EMBL" id="RDV04828.1"/>
    </source>
</evidence>
<dbReference type="OrthoDB" id="7596417at2"/>
<dbReference type="Proteomes" id="UP000263993">
    <property type="component" value="Unassembled WGS sequence"/>
</dbReference>
<dbReference type="EMBL" id="QRGO01000001">
    <property type="protein sequence ID" value="RDV04828.1"/>
    <property type="molecule type" value="Genomic_DNA"/>
</dbReference>
<proteinExistence type="predicted"/>
<name>A0A371BB65_9BRAD</name>